<dbReference type="KEGG" id="tvr:TVD_05195"/>
<dbReference type="Pfam" id="PF18765">
    <property type="entry name" value="Polbeta"/>
    <property type="match status" value="1"/>
</dbReference>
<dbReference type="PANTHER" id="PTHR43852:SF2">
    <property type="entry name" value="PROTEIN ADENYLYLTRANSFERASE MNTA"/>
    <property type="match status" value="1"/>
</dbReference>
<dbReference type="AlphaFoldDB" id="A0A0G3G0S6"/>
<reference evidence="2 3" key="1">
    <citation type="submission" date="2015-04" db="EMBL/GenBank/DDBJ databases">
        <title>Complete Sequence for the Genome of the Thioalkalivibrio versutus D301.</title>
        <authorList>
            <person name="Mu T."/>
            <person name="Zhou J."/>
            <person name="Xu X."/>
        </authorList>
    </citation>
    <scope>NUCLEOTIDE SEQUENCE [LARGE SCALE GENOMIC DNA]</scope>
    <source>
        <strain evidence="2 3">D301</strain>
    </source>
</reference>
<dbReference type="PANTHER" id="PTHR43852">
    <property type="entry name" value="NUCLEOTIDYLTRANSFERASE"/>
    <property type="match status" value="1"/>
</dbReference>
<evidence type="ECO:0000313" key="3">
    <source>
        <dbReference type="Proteomes" id="UP000064201"/>
    </source>
</evidence>
<evidence type="ECO:0000313" key="2">
    <source>
        <dbReference type="EMBL" id="AKJ94800.1"/>
    </source>
</evidence>
<keyword evidence="3" id="KW-1185">Reference proteome</keyword>
<name>A0A0G3G0S6_9GAMM</name>
<protein>
    <submittedName>
        <fullName evidence="2">DNA polymerase III subunit beta</fullName>
    </submittedName>
</protein>
<dbReference type="SUPFAM" id="SSF81301">
    <property type="entry name" value="Nucleotidyltransferase"/>
    <property type="match status" value="1"/>
</dbReference>
<dbReference type="InterPro" id="IPR041633">
    <property type="entry name" value="Polbeta"/>
</dbReference>
<dbReference type="Gene3D" id="3.30.460.10">
    <property type="entry name" value="Beta Polymerase, domain 2"/>
    <property type="match status" value="1"/>
</dbReference>
<sequence length="132" mass="14574">MSHRTEIDRIRAVLRHHNELELAILFGSLASGKMHPHSDVDLAVSAGAPLPATTRIALIEEIASTTGRPVDLVDLTQAGEPLLGEIVTRGIRLTGQDEAHARFLTRHLLDQADFSPYRDRILAERRQAWIAG</sequence>
<feature type="domain" description="Polymerase beta nucleotidyltransferase" evidence="1">
    <location>
        <begin position="10"/>
        <end position="98"/>
    </location>
</feature>
<accession>A0A0G3G0S6</accession>
<dbReference type="NCBIfam" id="NF047752">
    <property type="entry name" value="MntA_antitoxin"/>
    <property type="match status" value="1"/>
</dbReference>
<evidence type="ECO:0000259" key="1">
    <source>
        <dbReference type="Pfam" id="PF18765"/>
    </source>
</evidence>
<dbReference type="CDD" id="cd05403">
    <property type="entry name" value="NT_KNTase_like"/>
    <property type="match status" value="1"/>
</dbReference>
<dbReference type="PATRIC" id="fig|106634.4.peg.1059"/>
<gene>
    <name evidence="2" type="ORF">TVD_05195</name>
</gene>
<dbReference type="OrthoDB" id="9793109at2"/>
<proteinExistence type="predicted"/>
<dbReference type="InterPro" id="IPR043519">
    <property type="entry name" value="NT_sf"/>
</dbReference>
<dbReference type="EMBL" id="CP011367">
    <property type="protein sequence ID" value="AKJ94800.1"/>
    <property type="molecule type" value="Genomic_DNA"/>
</dbReference>
<dbReference type="InterPro" id="IPR052930">
    <property type="entry name" value="TA_antitoxin_MntA"/>
</dbReference>
<dbReference type="Proteomes" id="UP000064201">
    <property type="component" value="Chromosome"/>
</dbReference>
<dbReference type="STRING" id="106634.TVD_05195"/>
<dbReference type="RefSeq" id="WP_047250988.1">
    <property type="nucleotide sequence ID" value="NZ_CP011367.1"/>
</dbReference>
<organism evidence="2 3">
    <name type="scientific">Thioalkalivibrio versutus</name>
    <dbReference type="NCBI Taxonomy" id="106634"/>
    <lineage>
        <taxon>Bacteria</taxon>
        <taxon>Pseudomonadati</taxon>
        <taxon>Pseudomonadota</taxon>
        <taxon>Gammaproteobacteria</taxon>
        <taxon>Chromatiales</taxon>
        <taxon>Ectothiorhodospiraceae</taxon>
        <taxon>Thioalkalivibrio</taxon>
    </lineage>
</organism>